<dbReference type="Proteomes" id="UP000249377">
    <property type="component" value="Unassembled WGS sequence"/>
</dbReference>
<dbReference type="InterPro" id="IPR019757">
    <property type="entry name" value="Pept_S26A_signal_pept_1_Lys-AS"/>
</dbReference>
<dbReference type="PROSITE" id="PS00760">
    <property type="entry name" value="SPASE_I_2"/>
    <property type="match status" value="1"/>
</dbReference>
<evidence type="ECO:0000256" key="1">
    <source>
        <dbReference type="ARBA" id="ARBA00000677"/>
    </source>
</evidence>
<dbReference type="InterPro" id="IPR019533">
    <property type="entry name" value="Peptidase_S26"/>
</dbReference>
<evidence type="ECO:0000313" key="9">
    <source>
        <dbReference type="EMBL" id="RAQ22726.1"/>
    </source>
</evidence>
<dbReference type="EMBL" id="QLYR01000009">
    <property type="protein sequence ID" value="RAQ22726.1"/>
    <property type="molecule type" value="Genomic_DNA"/>
</dbReference>
<reference evidence="9 10" key="1">
    <citation type="submission" date="2018-06" db="EMBL/GenBank/DDBJ databases">
        <title>Noncontiguous genome sequence of Ruminococcaceae bacterium ASD2818.</title>
        <authorList>
            <person name="Chaplin A.V."/>
            <person name="Sokolova S.R."/>
            <person name="Kochetkova T.O."/>
            <person name="Goltsov A.Y."/>
            <person name="Trofimov D.Y."/>
            <person name="Efimov B.A."/>
        </authorList>
    </citation>
    <scope>NUCLEOTIDE SEQUENCE [LARGE SCALE GENOMIC DNA]</scope>
    <source>
        <strain evidence="9 10">ASD2818</strain>
    </source>
</reference>
<keyword evidence="7" id="KW-0645">Protease</keyword>
<dbReference type="PRINTS" id="PR00727">
    <property type="entry name" value="LEADERPTASE"/>
</dbReference>
<evidence type="ECO:0000256" key="6">
    <source>
        <dbReference type="PIRSR" id="PIRSR600223-1"/>
    </source>
</evidence>
<sequence>MRRRRPEENEPEQNGGAGRTLRSIVLMLLAAVAMAFLAGNFVVMNAQVPTASMENTICIGDRIVALRPAYLFSEPERGDIIVFPCPDDESQYYVKRIIALPGETVEIREGKVYIDGAEEPLRETYLKEEPYGAAGPFEVPEKAYFVMGDNRNSSLDSRYWTHKFVPREDILGKVFLRYYPDIAWIA</sequence>
<feature type="active site" evidence="6">
    <location>
        <position position="52"/>
    </location>
</feature>
<evidence type="ECO:0000259" key="8">
    <source>
        <dbReference type="Pfam" id="PF10502"/>
    </source>
</evidence>
<comment type="similarity">
    <text evidence="3 7">Belongs to the peptidase S26 family.</text>
</comment>
<feature type="transmembrane region" description="Helical" evidence="7">
    <location>
        <begin position="21"/>
        <end position="43"/>
    </location>
</feature>
<dbReference type="Gene3D" id="2.10.109.10">
    <property type="entry name" value="Umud Fragment, subunit A"/>
    <property type="match status" value="1"/>
</dbReference>
<dbReference type="SUPFAM" id="SSF51306">
    <property type="entry name" value="LexA/Signal peptidase"/>
    <property type="match status" value="1"/>
</dbReference>
<dbReference type="InterPro" id="IPR036286">
    <property type="entry name" value="LexA/Signal_pep-like_sf"/>
</dbReference>
<comment type="caution">
    <text evidence="9">The sequence shown here is derived from an EMBL/GenBank/DDBJ whole genome shotgun (WGS) entry which is preliminary data.</text>
</comment>
<evidence type="ECO:0000256" key="7">
    <source>
        <dbReference type="RuleBase" id="RU362042"/>
    </source>
</evidence>
<keyword evidence="5 7" id="KW-0378">Hydrolase</keyword>
<comment type="subcellular location">
    <subcellularLocation>
        <location evidence="2">Cell membrane</location>
        <topology evidence="2">Single-pass type II membrane protein</topology>
    </subcellularLocation>
    <subcellularLocation>
        <location evidence="7">Membrane</location>
        <topology evidence="7">Single-pass type II membrane protein</topology>
    </subcellularLocation>
</comment>
<evidence type="ECO:0000256" key="2">
    <source>
        <dbReference type="ARBA" id="ARBA00004401"/>
    </source>
</evidence>
<dbReference type="GO" id="GO:0005886">
    <property type="term" value="C:plasma membrane"/>
    <property type="evidence" value="ECO:0007669"/>
    <property type="project" value="UniProtKB-SubCell"/>
</dbReference>
<proteinExistence type="inferred from homology"/>
<dbReference type="CDD" id="cd06530">
    <property type="entry name" value="S26_SPase_I"/>
    <property type="match status" value="1"/>
</dbReference>
<dbReference type="NCBIfam" id="TIGR02227">
    <property type="entry name" value="sigpep_I_bact"/>
    <property type="match status" value="1"/>
</dbReference>
<dbReference type="Pfam" id="PF10502">
    <property type="entry name" value="Peptidase_S26"/>
    <property type="match status" value="1"/>
</dbReference>
<dbReference type="AlphaFoldDB" id="A0A328U8W6"/>
<evidence type="ECO:0000256" key="3">
    <source>
        <dbReference type="ARBA" id="ARBA00009370"/>
    </source>
</evidence>
<evidence type="ECO:0000313" key="10">
    <source>
        <dbReference type="Proteomes" id="UP000249377"/>
    </source>
</evidence>
<dbReference type="EC" id="3.4.21.89" evidence="4 7"/>
<organism evidence="9 10">
    <name type="scientific">Hydrogeniiclostridium mannosilyticum</name>
    <dbReference type="NCBI Taxonomy" id="2764322"/>
    <lineage>
        <taxon>Bacteria</taxon>
        <taxon>Bacillati</taxon>
        <taxon>Bacillota</taxon>
        <taxon>Clostridia</taxon>
        <taxon>Eubacteriales</taxon>
        <taxon>Acutalibacteraceae</taxon>
        <taxon>Hydrogeniiclostridium</taxon>
    </lineage>
</organism>
<feature type="active site" evidence="6">
    <location>
        <position position="95"/>
    </location>
</feature>
<dbReference type="RefSeq" id="WP_112333290.1">
    <property type="nucleotide sequence ID" value="NZ_JADPHD010000002.1"/>
</dbReference>
<keyword evidence="7" id="KW-1133">Transmembrane helix</keyword>
<feature type="domain" description="Peptidase S26" evidence="8">
    <location>
        <begin position="22"/>
        <end position="179"/>
    </location>
</feature>
<keyword evidence="7" id="KW-0812">Transmembrane</keyword>
<accession>A0A328U8W6</accession>
<dbReference type="PANTHER" id="PTHR43390:SF1">
    <property type="entry name" value="CHLOROPLAST PROCESSING PEPTIDASE"/>
    <property type="match status" value="1"/>
</dbReference>
<keyword evidence="10" id="KW-1185">Reference proteome</keyword>
<keyword evidence="7" id="KW-0472">Membrane</keyword>
<protein>
    <recommendedName>
        <fullName evidence="4 7">Signal peptidase I</fullName>
        <ecNumber evidence="4 7">3.4.21.89</ecNumber>
    </recommendedName>
</protein>
<dbReference type="GO" id="GO:0004252">
    <property type="term" value="F:serine-type endopeptidase activity"/>
    <property type="evidence" value="ECO:0007669"/>
    <property type="project" value="InterPro"/>
</dbReference>
<dbReference type="PANTHER" id="PTHR43390">
    <property type="entry name" value="SIGNAL PEPTIDASE I"/>
    <property type="match status" value="1"/>
</dbReference>
<comment type="catalytic activity">
    <reaction evidence="1 7">
        <text>Cleavage of hydrophobic, N-terminal signal or leader sequences from secreted and periplasmic proteins.</text>
        <dbReference type="EC" id="3.4.21.89"/>
    </reaction>
</comment>
<name>A0A328U8W6_9FIRM</name>
<dbReference type="PROSITE" id="PS00761">
    <property type="entry name" value="SPASE_I_3"/>
    <property type="match status" value="1"/>
</dbReference>
<dbReference type="GO" id="GO:0006465">
    <property type="term" value="P:signal peptide processing"/>
    <property type="evidence" value="ECO:0007669"/>
    <property type="project" value="InterPro"/>
</dbReference>
<dbReference type="InterPro" id="IPR000223">
    <property type="entry name" value="Pept_S26A_signal_pept_1"/>
</dbReference>
<evidence type="ECO:0000256" key="5">
    <source>
        <dbReference type="ARBA" id="ARBA00022801"/>
    </source>
</evidence>
<gene>
    <name evidence="9" type="primary">lepB</name>
    <name evidence="9" type="ORF">DPQ25_11305</name>
</gene>
<dbReference type="GO" id="GO:0009003">
    <property type="term" value="F:signal peptidase activity"/>
    <property type="evidence" value="ECO:0007669"/>
    <property type="project" value="UniProtKB-EC"/>
</dbReference>
<dbReference type="InterPro" id="IPR019758">
    <property type="entry name" value="Pept_S26A_signal_pept_1_CS"/>
</dbReference>
<evidence type="ECO:0000256" key="4">
    <source>
        <dbReference type="ARBA" id="ARBA00013208"/>
    </source>
</evidence>